<dbReference type="EMBL" id="JAGWCR010000009">
    <property type="protein sequence ID" value="MBS3650542.1"/>
    <property type="molecule type" value="Genomic_DNA"/>
</dbReference>
<dbReference type="RefSeq" id="WP_188256083.1">
    <property type="nucleotide sequence ID" value="NZ_JABVCF010000009.1"/>
</dbReference>
<evidence type="ECO:0000313" key="11">
    <source>
        <dbReference type="Proteomes" id="UP000680348"/>
    </source>
</evidence>
<keyword evidence="8" id="KW-0067">ATP-binding</keyword>
<keyword evidence="6" id="KW-0547">Nucleotide-binding</keyword>
<dbReference type="InterPro" id="IPR011102">
    <property type="entry name" value="Sig_transdc_His_kinase_HWE"/>
</dbReference>
<dbReference type="PANTHER" id="PTHR41523">
    <property type="entry name" value="TWO-COMPONENT SYSTEM SENSOR PROTEIN"/>
    <property type="match status" value="1"/>
</dbReference>
<keyword evidence="7" id="KW-0418">Kinase</keyword>
<dbReference type="InterPro" id="IPR000700">
    <property type="entry name" value="PAS-assoc_C"/>
</dbReference>
<evidence type="ECO:0000256" key="8">
    <source>
        <dbReference type="ARBA" id="ARBA00022840"/>
    </source>
</evidence>
<dbReference type="SUPFAM" id="SSF55785">
    <property type="entry name" value="PYP-like sensor domain (PAS domain)"/>
    <property type="match status" value="1"/>
</dbReference>
<name>A0A942E0E2_9HYPH</name>
<gene>
    <name evidence="10" type="ORF">KEU06_18150</name>
</gene>
<comment type="catalytic activity">
    <reaction evidence="1">
        <text>ATP + protein L-histidine = ADP + protein N-phospho-L-histidine.</text>
        <dbReference type="EC" id="2.7.13.3"/>
    </reaction>
</comment>
<feature type="domain" description="PAC" evidence="9">
    <location>
        <begin position="82"/>
        <end position="133"/>
    </location>
</feature>
<organism evidence="10 11">
    <name type="scientific">Pseudaminobacter soli</name>
    <name type="common">ex Zhang et al. 2022</name>
    <dbReference type="NCBI Taxonomy" id="2831468"/>
    <lineage>
        <taxon>Bacteria</taxon>
        <taxon>Pseudomonadati</taxon>
        <taxon>Pseudomonadota</taxon>
        <taxon>Alphaproteobacteria</taxon>
        <taxon>Hyphomicrobiales</taxon>
        <taxon>Phyllobacteriaceae</taxon>
        <taxon>Pseudaminobacter</taxon>
    </lineage>
</organism>
<sequence>MGAQINGTELGRGGSLLKALANTGISVVYCDLDFRVVWAENVPSIWSTEPVEGRFLHEFLEEEASDQLMSTRKEVIASGVTQKVEICIPADDGANWFAVWVDSDRAPSGEVVGIMATAVDITDQKRREQTLRTLLREVAHRSKNLLAIIQSIATQTGRHSDSVDGFLSRFRGRLLSLASTQDLVTSSNWRGAALHDLVLGQVARYTADPSASIRIEGERPYLNPNAALHIGLALHELAVNSVSYGALARPDGYVTLTAHRVEDGPPALSLVWTEAISIADQAIGQKRFGSVALERVVPAALNGSSTLELASDRLTYSLIVPQGSFELE</sequence>
<dbReference type="PANTHER" id="PTHR41523:SF7">
    <property type="entry name" value="HISTIDINE KINASE"/>
    <property type="match status" value="1"/>
</dbReference>
<dbReference type="Gene3D" id="3.30.450.20">
    <property type="entry name" value="PAS domain"/>
    <property type="match status" value="1"/>
</dbReference>
<evidence type="ECO:0000256" key="5">
    <source>
        <dbReference type="ARBA" id="ARBA00022737"/>
    </source>
</evidence>
<accession>A0A942E0E2</accession>
<keyword evidence="11" id="KW-1185">Reference proteome</keyword>
<dbReference type="Proteomes" id="UP000680348">
    <property type="component" value="Unassembled WGS sequence"/>
</dbReference>
<evidence type="ECO:0000256" key="7">
    <source>
        <dbReference type="ARBA" id="ARBA00022777"/>
    </source>
</evidence>
<protein>
    <recommendedName>
        <fullName evidence="2">histidine kinase</fullName>
        <ecNumber evidence="2">2.7.13.3</ecNumber>
    </recommendedName>
</protein>
<dbReference type="SMART" id="SM00911">
    <property type="entry name" value="HWE_HK"/>
    <property type="match status" value="1"/>
</dbReference>
<dbReference type="InterPro" id="IPR013656">
    <property type="entry name" value="PAS_4"/>
</dbReference>
<dbReference type="EC" id="2.7.13.3" evidence="2"/>
<evidence type="ECO:0000256" key="1">
    <source>
        <dbReference type="ARBA" id="ARBA00000085"/>
    </source>
</evidence>
<dbReference type="GO" id="GO:0004673">
    <property type="term" value="F:protein histidine kinase activity"/>
    <property type="evidence" value="ECO:0007669"/>
    <property type="project" value="UniProtKB-EC"/>
</dbReference>
<evidence type="ECO:0000313" key="10">
    <source>
        <dbReference type="EMBL" id="MBS3650542.1"/>
    </source>
</evidence>
<dbReference type="GO" id="GO:0005524">
    <property type="term" value="F:ATP binding"/>
    <property type="evidence" value="ECO:0007669"/>
    <property type="project" value="UniProtKB-KW"/>
</dbReference>
<evidence type="ECO:0000256" key="4">
    <source>
        <dbReference type="ARBA" id="ARBA00022679"/>
    </source>
</evidence>
<evidence type="ECO:0000256" key="3">
    <source>
        <dbReference type="ARBA" id="ARBA00022553"/>
    </source>
</evidence>
<keyword evidence="5" id="KW-0677">Repeat</keyword>
<keyword evidence="3" id="KW-0597">Phosphoprotein</keyword>
<evidence type="ECO:0000259" key="9">
    <source>
        <dbReference type="PROSITE" id="PS50113"/>
    </source>
</evidence>
<keyword evidence="4" id="KW-0808">Transferase</keyword>
<reference evidence="10" key="1">
    <citation type="submission" date="2021-04" db="EMBL/GenBank/DDBJ databases">
        <title>Pseudaminobacter soli sp. nov., isolated from paddy soil contaminated by heavy metals.</title>
        <authorList>
            <person name="Zhang K."/>
        </authorList>
    </citation>
    <scope>NUCLEOTIDE SEQUENCE</scope>
    <source>
        <strain evidence="10">19-2017</strain>
    </source>
</reference>
<dbReference type="Pfam" id="PF08448">
    <property type="entry name" value="PAS_4"/>
    <property type="match status" value="1"/>
</dbReference>
<proteinExistence type="predicted"/>
<comment type="caution">
    <text evidence="10">The sequence shown here is derived from an EMBL/GenBank/DDBJ whole genome shotgun (WGS) entry which is preliminary data.</text>
</comment>
<dbReference type="AlphaFoldDB" id="A0A942E0E2"/>
<evidence type="ECO:0000256" key="2">
    <source>
        <dbReference type="ARBA" id="ARBA00012438"/>
    </source>
</evidence>
<evidence type="ECO:0000256" key="6">
    <source>
        <dbReference type="ARBA" id="ARBA00022741"/>
    </source>
</evidence>
<dbReference type="InterPro" id="IPR035965">
    <property type="entry name" value="PAS-like_dom_sf"/>
</dbReference>
<dbReference type="Pfam" id="PF07536">
    <property type="entry name" value="HWE_HK"/>
    <property type="match status" value="1"/>
</dbReference>
<dbReference type="PROSITE" id="PS50113">
    <property type="entry name" value="PAC"/>
    <property type="match status" value="1"/>
</dbReference>